<accession>A0A2S0RGT5</accession>
<dbReference type="OrthoDB" id="1143555at2"/>
<proteinExistence type="predicted"/>
<gene>
    <name evidence="1" type="ORF">HYN48_07485</name>
</gene>
<reference evidence="1 2" key="1">
    <citation type="submission" date="2018-04" db="EMBL/GenBank/DDBJ databases">
        <title>Genome sequencing of Flavobacterium sp. HYN0048.</title>
        <authorList>
            <person name="Yi H."/>
            <person name="Baek C."/>
        </authorList>
    </citation>
    <scope>NUCLEOTIDE SEQUENCE [LARGE SCALE GENOMIC DNA]</scope>
    <source>
        <strain evidence="1 2">HYN0048</strain>
    </source>
</reference>
<dbReference type="Proteomes" id="UP000244193">
    <property type="component" value="Chromosome"/>
</dbReference>
<dbReference type="Pfam" id="PF14060">
    <property type="entry name" value="DUF4252"/>
    <property type="match status" value="1"/>
</dbReference>
<dbReference type="KEGG" id="fmg:HYN48_07485"/>
<protein>
    <submittedName>
        <fullName evidence="1">DUF4252 domain-containing protein</fullName>
    </submittedName>
</protein>
<sequence>MKRFFIILVCGLLLTGCNSKPSLQQYFVKHSGKSNFVVLDLTPGIFKMDKLKLNAEEKKALDTFDKMNMLFFKSDSVSATAYERENKALKALLKDKKYELLMRVGSGSDGASISYVGKDDEHIDEFVIYAAKKENGIAVVRVLGDNMDPSGVMTLLSLLKNADIDQKQLEPLKKLMK</sequence>
<dbReference type="AlphaFoldDB" id="A0A2S0RGT5"/>
<dbReference type="RefSeq" id="WP_108370516.1">
    <property type="nucleotide sequence ID" value="NZ_CP028811.1"/>
</dbReference>
<organism evidence="1 2">
    <name type="scientific">Flavobacterium magnum</name>
    <dbReference type="NCBI Taxonomy" id="2162713"/>
    <lineage>
        <taxon>Bacteria</taxon>
        <taxon>Pseudomonadati</taxon>
        <taxon>Bacteroidota</taxon>
        <taxon>Flavobacteriia</taxon>
        <taxon>Flavobacteriales</taxon>
        <taxon>Flavobacteriaceae</taxon>
        <taxon>Flavobacterium</taxon>
    </lineage>
</organism>
<name>A0A2S0RGT5_9FLAO</name>
<dbReference type="InterPro" id="IPR025348">
    <property type="entry name" value="DUF4252"/>
</dbReference>
<dbReference type="PROSITE" id="PS51257">
    <property type="entry name" value="PROKAR_LIPOPROTEIN"/>
    <property type="match status" value="1"/>
</dbReference>
<keyword evidence="2" id="KW-1185">Reference proteome</keyword>
<evidence type="ECO:0000313" key="2">
    <source>
        <dbReference type="Proteomes" id="UP000244193"/>
    </source>
</evidence>
<dbReference type="EMBL" id="CP028811">
    <property type="protein sequence ID" value="AWA29932.1"/>
    <property type="molecule type" value="Genomic_DNA"/>
</dbReference>
<evidence type="ECO:0000313" key="1">
    <source>
        <dbReference type="EMBL" id="AWA29932.1"/>
    </source>
</evidence>